<dbReference type="EMBL" id="MQWA01000001">
    <property type="protein sequence ID" value="PQJ29518.1"/>
    <property type="molecule type" value="Genomic_DNA"/>
</dbReference>
<evidence type="ECO:0000313" key="1">
    <source>
        <dbReference type="EMBL" id="PQJ29518.1"/>
    </source>
</evidence>
<dbReference type="Proteomes" id="UP000239907">
    <property type="component" value="Unassembled WGS sequence"/>
</dbReference>
<dbReference type="RefSeq" id="WP_105044018.1">
    <property type="nucleotide sequence ID" value="NZ_MQWA01000001.1"/>
</dbReference>
<comment type="caution">
    <text evidence="1">The sequence shown here is derived from an EMBL/GenBank/DDBJ whole genome shotgun (WGS) entry which is preliminary data.</text>
</comment>
<sequence length="208" mass="22938">MLKFTTHLLVAGSIALLQGCSKGSAKSGATSQKSKTSLSEHDKFRQWHDVCLQGDTNKIAEQIVKFEAALTRNPTNDLARAYLGSGYALEAKHSFFPPTKLSCIKKGKALMEAAVFGSPNKPRVRMVRAIAYYKVPKRFGTRPTSISDFEVLLAEVKKPKSSLKANEKQAILYYASLAFAEENHKSAGEAKLLCHKIDPNSEYGKRTK</sequence>
<gene>
    <name evidence="1" type="ORF">BSZ32_14130</name>
</gene>
<dbReference type="PROSITE" id="PS51257">
    <property type="entry name" value="PROKAR_LIPOPROTEIN"/>
    <property type="match status" value="1"/>
</dbReference>
<evidence type="ECO:0000313" key="2">
    <source>
        <dbReference type="Proteomes" id="UP000239907"/>
    </source>
</evidence>
<organism evidence="1 2">
    <name type="scientific">Rubritalea profundi</name>
    <dbReference type="NCBI Taxonomy" id="1658618"/>
    <lineage>
        <taxon>Bacteria</taxon>
        <taxon>Pseudomonadati</taxon>
        <taxon>Verrucomicrobiota</taxon>
        <taxon>Verrucomicrobiia</taxon>
        <taxon>Verrucomicrobiales</taxon>
        <taxon>Rubritaleaceae</taxon>
        <taxon>Rubritalea</taxon>
    </lineage>
</organism>
<proteinExistence type="predicted"/>
<name>A0A2S7U3C8_9BACT</name>
<dbReference type="AlphaFoldDB" id="A0A2S7U3C8"/>
<accession>A0A2S7U3C8</accession>
<reference evidence="1 2" key="1">
    <citation type="submission" date="2016-12" db="EMBL/GenBank/DDBJ databases">
        <title>Study of bacterial adaptation to deep sea.</title>
        <authorList>
            <person name="Song J."/>
            <person name="Yoshizawa S."/>
            <person name="Kogure K."/>
        </authorList>
    </citation>
    <scope>NUCLEOTIDE SEQUENCE [LARGE SCALE GENOMIC DNA]</scope>
    <source>
        <strain evidence="1 2">SAORIC-165</strain>
    </source>
</reference>
<dbReference type="OrthoDB" id="193179at2"/>
<keyword evidence="2" id="KW-1185">Reference proteome</keyword>
<protein>
    <recommendedName>
        <fullName evidence="3">Outer membrane lipoprotein BamD-like domain-containing protein</fullName>
    </recommendedName>
</protein>
<evidence type="ECO:0008006" key="3">
    <source>
        <dbReference type="Google" id="ProtNLM"/>
    </source>
</evidence>